<keyword evidence="8" id="KW-1015">Disulfide bond</keyword>
<dbReference type="Gene3D" id="3.30.1640.30">
    <property type="match status" value="1"/>
</dbReference>
<feature type="domain" description="Clip" evidence="14">
    <location>
        <begin position="37"/>
        <end position="92"/>
    </location>
</feature>
<dbReference type="FunFam" id="2.40.10.10:FF:000028">
    <property type="entry name" value="Serine protease easter"/>
    <property type="match status" value="1"/>
</dbReference>
<dbReference type="InterPro" id="IPR038565">
    <property type="entry name" value="CLIP_sf"/>
</dbReference>
<keyword evidence="16" id="KW-1185">Reference proteome</keyword>
<keyword evidence="11" id="KW-0964">Secreted</keyword>
<evidence type="ECO:0000256" key="5">
    <source>
        <dbReference type="ARBA" id="ARBA00022825"/>
    </source>
</evidence>
<evidence type="ECO:0000256" key="10">
    <source>
        <dbReference type="ARBA" id="ARBA00024195"/>
    </source>
</evidence>
<evidence type="ECO:0000256" key="11">
    <source>
        <dbReference type="RuleBase" id="RU366078"/>
    </source>
</evidence>
<dbReference type="VEuPathDB" id="VectorBase:SCAU005825"/>
<evidence type="ECO:0000256" key="8">
    <source>
        <dbReference type="ARBA" id="ARBA00023157"/>
    </source>
</evidence>
<dbReference type="InterPro" id="IPR043504">
    <property type="entry name" value="Peptidase_S1_PA_chymotrypsin"/>
</dbReference>
<gene>
    <name evidence="15" type="primary">106086051</name>
</gene>
<dbReference type="AlphaFoldDB" id="A0A1I8P8I7"/>
<dbReference type="PRINTS" id="PR00722">
    <property type="entry name" value="CHYMOTRYPSIN"/>
</dbReference>
<dbReference type="GO" id="GO:0046872">
    <property type="term" value="F:metal ion binding"/>
    <property type="evidence" value="ECO:0007669"/>
    <property type="project" value="UniProtKB-KW"/>
</dbReference>
<keyword evidence="12" id="KW-0472">Membrane</keyword>
<dbReference type="Gene3D" id="2.40.10.10">
    <property type="entry name" value="Trypsin-like serine proteases"/>
    <property type="match status" value="2"/>
</dbReference>
<dbReference type="SMART" id="SM00020">
    <property type="entry name" value="Tryp_SPc"/>
    <property type="match status" value="1"/>
</dbReference>
<accession>A0A1I8P8I7</accession>
<keyword evidence="2" id="KW-0479">Metal-binding</keyword>
<keyword evidence="4 11" id="KW-0378">Hydrolase</keyword>
<keyword evidence="1 11" id="KW-0645">Protease</keyword>
<dbReference type="Proteomes" id="UP000095300">
    <property type="component" value="Unassembled WGS sequence"/>
</dbReference>
<name>A0A1I8P8I7_STOCA</name>
<dbReference type="PROSITE" id="PS00134">
    <property type="entry name" value="TRYPSIN_HIS"/>
    <property type="match status" value="1"/>
</dbReference>
<dbReference type="GO" id="GO:0005576">
    <property type="term" value="C:extracellular region"/>
    <property type="evidence" value="ECO:0007669"/>
    <property type="project" value="UniProtKB-SubCell"/>
</dbReference>
<keyword evidence="7" id="KW-0865">Zymogen</keyword>
<evidence type="ECO:0000256" key="1">
    <source>
        <dbReference type="ARBA" id="ARBA00022670"/>
    </source>
</evidence>
<dbReference type="STRING" id="35570.A0A1I8P8I7"/>
<protein>
    <recommendedName>
        <fullName evidence="11">CLIP domain-containing serine protease</fullName>
        <ecNumber evidence="11">3.4.21.-</ecNumber>
    </recommendedName>
</protein>
<dbReference type="GO" id="GO:0004252">
    <property type="term" value="F:serine-type endopeptidase activity"/>
    <property type="evidence" value="ECO:0007669"/>
    <property type="project" value="UniProtKB-UniRule"/>
</dbReference>
<dbReference type="InterPro" id="IPR051487">
    <property type="entry name" value="Ser/Thr_Proteases_Immune/Dev"/>
</dbReference>
<evidence type="ECO:0000256" key="4">
    <source>
        <dbReference type="ARBA" id="ARBA00022801"/>
    </source>
</evidence>
<comment type="similarity">
    <text evidence="10 11">Belongs to the peptidase S1 family. CLIP subfamily.</text>
</comment>
<dbReference type="PANTHER" id="PTHR24256">
    <property type="entry name" value="TRYPTASE-RELATED"/>
    <property type="match status" value="1"/>
</dbReference>
<evidence type="ECO:0000256" key="6">
    <source>
        <dbReference type="ARBA" id="ARBA00022837"/>
    </source>
</evidence>
<keyword evidence="6" id="KW-0106">Calcium</keyword>
<dbReference type="InterPro" id="IPR009003">
    <property type="entry name" value="Peptidase_S1_PA"/>
</dbReference>
<feature type="domain" description="Peptidase S1" evidence="13">
    <location>
        <begin position="183"/>
        <end position="440"/>
    </location>
</feature>
<dbReference type="SMART" id="SM00680">
    <property type="entry name" value="CLIP"/>
    <property type="match status" value="1"/>
</dbReference>
<evidence type="ECO:0000259" key="13">
    <source>
        <dbReference type="PROSITE" id="PS50240"/>
    </source>
</evidence>
<evidence type="ECO:0000313" key="15">
    <source>
        <dbReference type="EnsemblMetazoa" id="SCAU005825-PA"/>
    </source>
</evidence>
<feature type="transmembrane region" description="Helical" evidence="12">
    <location>
        <begin position="9"/>
        <end position="29"/>
    </location>
</feature>
<evidence type="ECO:0000313" key="16">
    <source>
        <dbReference type="Proteomes" id="UP000095300"/>
    </source>
</evidence>
<keyword evidence="3" id="KW-0732">Signal</keyword>
<keyword evidence="5 11" id="KW-0720">Serine protease</keyword>
<sequence length="440" mass="49190">MFHGLGGRALMALVLVNIGVMCVYGQYYGMANNGYTGCFTPDFKPGLCVPMAKCRRIEWLLKTWSPPYPEHIHRYIRQSHCGSSGNVHYACCASYDINTGHPYYASPPQVQIAKPSPSPPFVHNPRNPLHRDANVQYPVIVEPYHPHIPHSHYLPPTSSYVRSAVGEQVLRSMPCGPLAGDRIANGEVVRLSEFPWMVLLETRGGKSRQRFRCAGTLISNQYVLTAAHCVDDRNEVFSVRLGEHDLGHEHDCENYRKSYSDSNCAPPYEDVEVDSITSHPDYKRHPLMNDIALIRLQRPVQFKSHIKPICLPLDAHIDAQMAMDQIVAGWGVTEKGYASNVLLKATIPLQNLEFCQQAFQQDTITNEAHLCAGGIDKRSTCRADSGGPLFAAVPYEHRQLRYVQFGITSGGSNGCGGKHNLPGIYTNVRNYVNWIINTIF</sequence>
<dbReference type="EC" id="3.4.21.-" evidence="11"/>
<evidence type="ECO:0000256" key="9">
    <source>
        <dbReference type="ARBA" id="ARBA00023180"/>
    </source>
</evidence>
<dbReference type="InterPro" id="IPR018114">
    <property type="entry name" value="TRYPSIN_HIS"/>
</dbReference>
<dbReference type="Pfam" id="PF12032">
    <property type="entry name" value="CLIP"/>
    <property type="match status" value="1"/>
</dbReference>
<dbReference type="OrthoDB" id="547031at2759"/>
<dbReference type="GO" id="GO:0006508">
    <property type="term" value="P:proteolysis"/>
    <property type="evidence" value="ECO:0007669"/>
    <property type="project" value="UniProtKB-KW"/>
</dbReference>
<evidence type="ECO:0000259" key="14">
    <source>
        <dbReference type="PROSITE" id="PS51888"/>
    </source>
</evidence>
<dbReference type="CDD" id="cd00190">
    <property type="entry name" value="Tryp_SPc"/>
    <property type="match status" value="1"/>
</dbReference>
<proteinExistence type="inferred from homology"/>
<dbReference type="InterPro" id="IPR001254">
    <property type="entry name" value="Trypsin_dom"/>
</dbReference>
<keyword evidence="12" id="KW-0812">Transmembrane</keyword>
<dbReference type="InterPro" id="IPR001314">
    <property type="entry name" value="Peptidase_S1A"/>
</dbReference>
<dbReference type="InterPro" id="IPR022700">
    <property type="entry name" value="CLIP"/>
</dbReference>
<keyword evidence="9" id="KW-0325">Glycoprotein</keyword>
<reference evidence="15" key="1">
    <citation type="submission" date="2020-05" db="UniProtKB">
        <authorList>
            <consortium name="EnsemblMetazoa"/>
        </authorList>
    </citation>
    <scope>IDENTIFICATION</scope>
    <source>
        <strain evidence="15">USDA</strain>
    </source>
</reference>
<evidence type="ECO:0000256" key="3">
    <source>
        <dbReference type="ARBA" id="ARBA00022729"/>
    </source>
</evidence>
<keyword evidence="12" id="KW-1133">Transmembrane helix</keyword>
<evidence type="ECO:0000256" key="7">
    <source>
        <dbReference type="ARBA" id="ARBA00023145"/>
    </source>
</evidence>
<dbReference type="KEGG" id="scac:106086051"/>
<dbReference type="EnsemblMetazoa" id="SCAU005825-RA">
    <property type="protein sequence ID" value="SCAU005825-PA"/>
    <property type="gene ID" value="SCAU005825"/>
</dbReference>
<dbReference type="Pfam" id="PF00089">
    <property type="entry name" value="Trypsin"/>
    <property type="match status" value="1"/>
</dbReference>
<organism evidence="15 16">
    <name type="scientific">Stomoxys calcitrans</name>
    <name type="common">Stable fly</name>
    <name type="synonym">Conops calcitrans</name>
    <dbReference type="NCBI Taxonomy" id="35570"/>
    <lineage>
        <taxon>Eukaryota</taxon>
        <taxon>Metazoa</taxon>
        <taxon>Ecdysozoa</taxon>
        <taxon>Arthropoda</taxon>
        <taxon>Hexapoda</taxon>
        <taxon>Insecta</taxon>
        <taxon>Pterygota</taxon>
        <taxon>Neoptera</taxon>
        <taxon>Endopterygota</taxon>
        <taxon>Diptera</taxon>
        <taxon>Brachycera</taxon>
        <taxon>Muscomorpha</taxon>
        <taxon>Muscoidea</taxon>
        <taxon>Muscidae</taxon>
        <taxon>Stomoxys</taxon>
    </lineage>
</organism>
<dbReference type="FunFam" id="2.40.10.10:FF:000078">
    <property type="entry name" value="Serine protease H137"/>
    <property type="match status" value="1"/>
</dbReference>
<dbReference type="PROSITE" id="PS51888">
    <property type="entry name" value="CLIP"/>
    <property type="match status" value="1"/>
</dbReference>
<dbReference type="PROSITE" id="PS50240">
    <property type="entry name" value="TRYPSIN_DOM"/>
    <property type="match status" value="1"/>
</dbReference>
<dbReference type="GO" id="GO:0051604">
    <property type="term" value="P:protein maturation"/>
    <property type="evidence" value="ECO:0007669"/>
    <property type="project" value="UniProtKB-ARBA"/>
</dbReference>
<comment type="domain">
    <text evidence="11">The clip domain consists of 35-55 residues which are 'knitted' together usually by 3 conserved disulfide bonds forming a clip-like compact structure.</text>
</comment>
<dbReference type="SUPFAM" id="SSF50494">
    <property type="entry name" value="Trypsin-like serine proteases"/>
    <property type="match status" value="1"/>
</dbReference>
<evidence type="ECO:0000256" key="2">
    <source>
        <dbReference type="ARBA" id="ARBA00022723"/>
    </source>
</evidence>
<comment type="subcellular location">
    <subcellularLocation>
        <location evidence="11">Secreted</location>
    </subcellularLocation>
</comment>
<evidence type="ECO:0000256" key="12">
    <source>
        <dbReference type="SAM" id="Phobius"/>
    </source>
</evidence>